<sequence>MSAFLGDSDTGTDVTVQVEAELFTSLVITNSSTQLAGLVATVVTDLSRHEPVIAMQAQAEQSSICVRFHDADTGALLDENELVGTRSVLIVSYCLENDGIQLSDWTCPERTTLDAE</sequence>
<reference evidence="1 2" key="1">
    <citation type="journal article" date="2018" name="MBio">
        <title>Comparative Genomics Reveals the Core Gene Toolbox for the Fungus-Insect Symbiosis.</title>
        <authorList>
            <person name="Wang Y."/>
            <person name="Stata M."/>
            <person name="Wang W."/>
            <person name="Stajich J.E."/>
            <person name="White M.M."/>
            <person name="Moncalvo J.M."/>
        </authorList>
    </citation>
    <scope>NUCLEOTIDE SEQUENCE [LARGE SCALE GENOMIC DNA]</scope>
    <source>
        <strain evidence="1 2">SWE-8-4</strain>
    </source>
</reference>
<comment type="caution">
    <text evidence="1">The sequence shown here is derived from an EMBL/GenBank/DDBJ whole genome shotgun (WGS) entry which is preliminary data.</text>
</comment>
<proteinExistence type="predicted"/>
<protein>
    <submittedName>
        <fullName evidence="1">Uncharacterized protein</fullName>
    </submittedName>
</protein>
<evidence type="ECO:0000313" key="2">
    <source>
        <dbReference type="Proteomes" id="UP000245383"/>
    </source>
</evidence>
<keyword evidence="2" id="KW-1185">Reference proteome</keyword>
<gene>
    <name evidence="1" type="ORF">BB561_004671</name>
</gene>
<name>A0A2T9YEW2_9FUNG</name>
<dbReference type="Proteomes" id="UP000245383">
    <property type="component" value="Unassembled WGS sequence"/>
</dbReference>
<organism evidence="1 2">
    <name type="scientific">Smittium simulii</name>
    <dbReference type="NCBI Taxonomy" id="133385"/>
    <lineage>
        <taxon>Eukaryota</taxon>
        <taxon>Fungi</taxon>
        <taxon>Fungi incertae sedis</taxon>
        <taxon>Zoopagomycota</taxon>
        <taxon>Kickxellomycotina</taxon>
        <taxon>Harpellomycetes</taxon>
        <taxon>Harpellales</taxon>
        <taxon>Legeriomycetaceae</taxon>
        <taxon>Smittium</taxon>
    </lineage>
</organism>
<dbReference type="AlphaFoldDB" id="A0A2T9YEW2"/>
<dbReference type="EMBL" id="MBFR01000234">
    <property type="protein sequence ID" value="PVU90870.1"/>
    <property type="molecule type" value="Genomic_DNA"/>
</dbReference>
<accession>A0A2T9YEW2</accession>
<evidence type="ECO:0000313" key="1">
    <source>
        <dbReference type="EMBL" id="PVU90870.1"/>
    </source>
</evidence>